<sequence length="167" mass="19579">VPTWDGNEDAIVRWLIKVDDIARMGEDVAVRLGTWVPKRLTDDAEAWYYSLPRNVRNTAEEAWESLRSTITDYWMNRKWWEKQKKRARTAHYREQGHSNETPAQYFIRKADLLNVAFDLDDSETISEIMSGAPDAWETILNSQLYETPVELQNAMRYHDQTLISLGN</sequence>
<name>A0A0D7ATR2_9AGAR</name>
<gene>
    <name evidence="1" type="ORF">CYLTODRAFT_320961</name>
</gene>
<feature type="non-terminal residue" evidence="1">
    <location>
        <position position="167"/>
    </location>
</feature>
<proteinExistence type="predicted"/>
<dbReference type="Proteomes" id="UP000054007">
    <property type="component" value="Unassembled WGS sequence"/>
</dbReference>
<dbReference type="OrthoDB" id="3203159at2759"/>
<feature type="non-terminal residue" evidence="1">
    <location>
        <position position="1"/>
    </location>
</feature>
<evidence type="ECO:0008006" key="3">
    <source>
        <dbReference type="Google" id="ProtNLM"/>
    </source>
</evidence>
<keyword evidence="2" id="KW-1185">Reference proteome</keyword>
<organism evidence="1 2">
    <name type="scientific">Cylindrobasidium torrendii FP15055 ss-10</name>
    <dbReference type="NCBI Taxonomy" id="1314674"/>
    <lineage>
        <taxon>Eukaryota</taxon>
        <taxon>Fungi</taxon>
        <taxon>Dikarya</taxon>
        <taxon>Basidiomycota</taxon>
        <taxon>Agaricomycotina</taxon>
        <taxon>Agaricomycetes</taxon>
        <taxon>Agaricomycetidae</taxon>
        <taxon>Agaricales</taxon>
        <taxon>Marasmiineae</taxon>
        <taxon>Physalacriaceae</taxon>
        <taxon>Cylindrobasidium</taxon>
    </lineage>
</organism>
<accession>A0A0D7ATR2</accession>
<protein>
    <recommendedName>
        <fullName evidence="3">Retrotransposon gag domain-containing protein</fullName>
    </recommendedName>
</protein>
<reference evidence="1 2" key="1">
    <citation type="journal article" date="2015" name="Fungal Genet. Biol.">
        <title>Evolution of novel wood decay mechanisms in Agaricales revealed by the genome sequences of Fistulina hepatica and Cylindrobasidium torrendii.</title>
        <authorList>
            <person name="Floudas D."/>
            <person name="Held B.W."/>
            <person name="Riley R."/>
            <person name="Nagy L.G."/>
            <person name="Koehler G."/>
            <person name="Ransdell A.S."/>
            <person name="Younus H."/>
            <person name="Chow J."/>
            <person name="Chiniquy J."/>
            <person name="Lipzen A."/>
            <person name="Tritt A."/>
            <person name="Sun H."/>
            <person name="Haridas S."/>
            <person name="LaButti K."/>
            <person name="Ohm R.A."/>
            <person name="Kues U."/>
            <person name="Blanchette R.A."/>
            <person name="Grigoriev I.V."/>
            <person name="Minto R.E."/>
            <person name="Hibbett D.S."/>
        </authorList>
    </citation>
    <scope>NUCLEOTIDE SEQUENCE [LARGE SCALE GENOMIC DNA]</scope>
    <source>
        <strain evidence="1 2">FP15055 ss-10</strain>
    </source>
</reference>
<dbReference type="EMBL" id="KN880954">
    <property type="protein sequence ID" value="KIY61400.1"/>
    <property type="molecule type" value="Genomic_DNA"/>
</dbReference>
<dbReference type="AlphaFoldDB" id="A0A0D7ATR2"/>
<dbReference type="STRING" id="1314674.A0A0D7ATR2"/>
<evidence type="ECO:0000313" key="1">
    <source>
        <dbReference type="EMBL" id="KIY61400.1"/>
    </source>
</evidence>
<evidence type="ECO:0000313" key="2">
    <source>
        <dbReference type="Proteomes" id="UP000054007"/>
    </source>
</evidence>